<evidence type="ECO:0000313" key="1">
    <source>
        <dbReference type="EMBL" id="MDA3613222.1"/>
    </source>
</evidence>
<protein>
    <submittedName>
        <fullName evidence="1">Uncharacterized protein</fullName>
    </submittedName>
</protein>
<gene>
    <name evidence="1" type="ORF">O3P16_00255</name>
</gene>
<comment type="caution">
    <text evidence="1">The sequence shown here is derived from an EMBL/GenBank/DDBJ whole genome shotgun (WGS) entry which is preliminary data.</text>
</comment>
<dbReference type="EMBL" id="JAQGEF010000001">
    <property type="protein sequence ID" value="MDA3613222.1"/>
    <property type="molecule type" value="Genomic_DNA"/>
</dbReference>
<dbReference type="Proteomes" id="UP001210231">
    <property type="component" value="Unassembled WGS sequence"/>
</dbReference>
<name>A0ABT4UEE0_9BACT</name>
<organism evidence="1 2">
    <name type="scientific">Polluticaenibacter yanchengensis</name>
    <dbReference type="NCBI Taxonomy" id="3014562"/>
    <lineage>
        <taxon>Bacteria</taxon>
        <taxon>Pseudomonadati</taxon>
        <taxon>Bacteroidota</taxon>
        <taxon>Chitinophagia</taxon>
        <taxon>Chitinophagales</taxon>
        <taxon>Chitinophagaceae</taxon>
        <taxon>Polluticaenibacter</taxon>
    </lineage>
</organism>
<accession>A0ABT4UEE0</accession>
<proteinExistence type="predicted"/>
<keyword evidence="2" id="KW-1185">Reference proteome</keyword>
<reference evidence="1 2" key="1">
    <citation type="submission" date="2022-12" db="EMBL/GenBank/DDBJ databases">
        <title>Chitinophagaceae gen. sp. nov., a new member of the family Chitinophagaceae, isolated from soil in a chemical factory.</title>
        <authorList>
            <person name="Ke Z."/>
        </authorList>
    </citation>
    <scope>NUCLEOTIDE SEQUENCE [LARGE SCALE GENOMIC DNA]</scope>
    <source>
        <strain evidence="1 2">LY-5</strain>
    </source>
</reference>
<sequence length="93" mass="10822">MLCANNITEDYIVALPYNNVQISTYRIPIANKIFIRLPAMEINGVTKAEWLRHTLVPTKEAVYFLQDKMKRTNDYKTLLQKYTERSGAISRPD</sequence>
<evidence type="ECO:0000313" key="2">
    <source>
        <dbReference type="Proteomes" id="UP001210231"/>
    </source>
</evidence>